<reference evidence="1 2" key="1">
    <citation type="submission" date="2021-05" db="EMBL/GenBank/DDBJ databases">
        <title>Molecular characterization for Shewanella algae harboring chromosomal blaOXA-55-like strains isolated from clinical and environment sample.</title>
        <authorList>
            <person name="Ohama Y."/>
            <person name="Aoki K."/>
            <person name="Harada S."/>
            <person name="Moriya K."/>
            <person name="Ishii Y."/>
            <person name="Tateda K."/>
        </authorList>
    </citation>
    <scope>NUCLEOTIDE SEQUENCE [LARGE SCALE GENOMIC DNA]</scope>
    <source>
        <strain evidence="1 2">LMG 23746</strain>
    </source>
</reference>
<dbReference type="InterPro" id="IPR038396">
    <property type="entry name" value="SpoIIAA-like_sf"/>
</dbReference>
<dbReference type="RefSeq" id="WP_119976925.1">
    <property type="nucleotide sequence ID" value="NZ_BPFB01000004.1"/>
</dbReference>
<dbReference type="InterPro" id="IPR021866">
    <property type="entry name" value="SpoIIAA-like"/>
</dbReference>
<organism evidence="1 2">
    <name type="scientific">Shewanella algidipiscicola</name>
    <dbReference type="NCBI Taxonomy" id="614070"/>
    <lineage>
        <taxon>Bacteria</taxon>
        <taxon>Pseudomonadati</taxon>
        <taxon>Pseudomonadota</taxon>
        <taxon>Gammaproteobacteria</taxon>
        <taxon>Alteromonadales</taxon>
        <taxon>Shewanellaceae</taxon>
        <taxon>Shewanella</taxon>
    </lineage>
</organism>
<dbReference type="Gene3D" id="3.40.50.10600">
    <property type="entry name" value="SpoIIaa-like domains"/>
    <property type="match status" value="1"/>
</dbReference>
<dbReference type="Proteomes" id="UP000761574">
    <property type="component" value="Unassembled WGS sequence"/>
</dbReference>
<proteinExistence type="predicted"/>
<evidence type="ECO:0000313" key="2">
    <source>
        <dbReference type="Proteomes" id="UP000761574"/>
    </source>
</evidence>
<dbReference type="SUPFAM" id="SSF52091">
    <property type="entry name" value="SpoIIaa-like"/>
    <property type="match status" value="1"/>
</dbReference>
<dbReference type="InterPro" id="IPR036513">
    <property type="entry name" value="STAS_dom_sf"/>
</dbReference>
<gene>
    <name evidence="1" type="ORF">TUM4630_05190</name>
</gene>
<sequence>MIELLDGFSHEVIAMKVDGVLTSDDYNQRLLPAIETKLKDHATIKLWYELDEHFEGVSVETLWDDAKLAFFHLTDFSRVVIITGRDARMASVLACMVPCPVKVFERDNRDAARKWLTDHEVIE</sequence>
<evidence type="ECO:0000313" key="1">
    <source>
        <dbReference type="EMBL" id="GIU42967.1"/>
    </source>
</evidence>
<dbReference type="Pfam" id="PF11964">
    <property type="entry name" value="SpoIIAA-like"/>
    <property type="match status" value="1"/>
</dbReference>
<comment type="caution">
    <text evidence="1">The sequence shown here is derived from an EMBL/GenBank/DDBJ whole genome shotgun (WGS) entry which is preliminary data.</text>
</comment>
<keyword evidence="2" id="KW-1185">Reference proteome</keyword>
<dbReference type="EMBL" id="BPFB01000004">
    <property type="protein sequence ID" value="GIU42967.1"/>
    <property type="molecule type" value="Genomic_DNA"/>
</dbReference>
<accession>A0ABQ4P5Z6</accession>
<protein>
    <submittedName>
        <fullName evidence="1">Alpha-L-fucosidase</fullName>
    </submittedName>
</protein>
<name>A0ABQ4P5Z6_9GAMM</name>